<dbReference type="PATRIC" id="fig|1302272.5.peg.340"/>
<dbReference type="PANTHER" id="PTHR10472">
    <property type="entry name" value="D-TYROSYL-TRNA TYR DEACYLASE"/>
    <property type="match status" value="1"/>
</dbReference>
<comment type="domain">
    <text evidence="5">A Gly-cisPro motif from one monomer fits into the active site of the other monomer to allow specific chiral rejection of L-amino acids.</text>
</comment>
<keyword evidence="7" id="KW-1185">Reference proteome</keyword>
<comment type="subcellular location">
    <subcellularLocation>
        <location evidence="5">Cytoplasm</location>
    </subcellularLocation>
</comment>
<dbReference type="Pfam" id="PF02580">
    <property type="entry name" value="Tyr_Deacylase"/>
    <property type="match status" value="1"/>
</dbReference>
<keyword evidence="3 5" id="KW-0820">tRNA-binding</keyword>
<dbReference type="InterPro" id="IPR023509">
    <property type="entry name" value="DTD-like_sf"/>
</dbReference>
<comment type="function">
    <text evidence="5">An aminoacyl-tRNA editing enzyme that deacylates mischarged D-aminoacyl-tRNAs. Also deacylates mischarged glycyl-tRNA(Ala), protecting cells against glycine mischarging by AlaRS. Acts via tRNA-based rather than protein-based catalysis; rejects L-amino acids rather than detecting D-amino acids in the active site. By recycling D-aminoacyl-tRNA to D-amino acids and free tRNA molecules, this enzyme counteracts the toxicity associated with the formation of D-aminoacyl-tRNA entities in vivo and helps enforce protein L-homochirality.</text>
</comment>
<dbReference type="GO" id="GO:0051500">
    <property type="term" value="F:D-tyrosyl-tRNA(Tyr) deacylase activity"/>
    <property type="evidence" value="ECO:0007669"/>
    <property type="project" value="TreeGrafter"/>
</dbReference>
<dbReference type="STRING" id="1302272.FC96_GL000343"/>
<feature type="short sequence motif" description="Gly-cisPro motif, important for rejection of L-amino acids" evidence="5">
    <location>
        <begin position="137"/>
        <end position="138"/>
    </location>
</feature>
<keyword evidence="4 5" id="KW-0694">RNA-binding</keyword>
<reference evidence="6 7" key="1">
    <citation type="journal article" date="2015" name="Genome Announc.">
        <title>Expanding the biotechnology potential of lactobacilli through comparative genomics of 213 strains and associated genera.</title>
        <authorList>
            <person name="Sun Z."/>
            <person name="Harris H.M."/>
            <person name="McCann A."/>
            <person name="Guo C."/>
            <person name="Argimon S."/>
            <person name="Zhang W."/>
            <person name="Yang X."/>
            <person name="Jeffery I.B."/>
            <person name="Cooney J.C."/>
            <person name="Kagawa T.F."/>
            <person name="Liu W."/>
            <person name="Song Y."/>
            <person name="Salvetti E."/>
            <person name="Wrobel A."/>
            <person name="Rasinkangas P."/>
            <person name="Parkhill J."/>
            <person name="Rea M.C."/>
            <person name="O'Sullivan O."/>
            <person name="Ritari J."/>
            <person name="Douillard F.P."/>
            <person name="Paul Ross R."/>
            <person name="Yang R."/>
            <person name="Briner A.E."/>
            <person name="Felis G.E."/>
            <person name="de Vos W.M."/>
            <person name="Barrangou R."/>
            <person name="Klaenhammer T.R."/>
            <person name="Caufield P.W."/>
            <person name="Cui Y."/>
            <person name="Zhang H."/>
            <person name="O'Toole P.W."/>
        </authorList>
    </citation>
    <scope>NUCLEOTIDE SEQUENCE [LARGE SCALE GENOMIC DNA]</scope>
    <source>
        <strain evidence="6 7">JCM 15530</strain>
    </source>
</reference>
<dbReference type="EMBL" id="AZCX01000001">
    <property type="protein sequence ID" value="KRK49418.1"/>
    <property type="molecule type" value="Genomic_DNA"/>
</dbReference>
<name>A0A0R1I103_9LACO</name>
<evidence type="ECO:0000256" key="4">
    <source>
        <dbReference type="ARBA" id="ARBA00022884"/>
    </source>
</evidence>
<comment type="caution">
    <text evidence="6">The sequence shown here is derived from an EMBL/GenBank/DDBJ whole genome shotgun (WGS) entry which is preliminary data.</text>
</comment>
<organism evidence="6 7">
    <name type="scientific">Secundilactobacillus kimchicus JCM 15530</name>
    <dbReference type="NCBI Taxonomy" id="1302272"/>
    <lineage>
        <taxon>Bacteria</taxon>
        <taxon>Bacillati</taxon>
        <taxon>Bacillota</taxon>
        <taxon>Bacilli</taxon>
        <taxon>Lactobacillales</taxon>
        <taxon>Lactobacillaceae</taxon>
        <taxon>Secundilactobacillus</taxon>
    </lineage>
</organism>
<dbReference type="AlphaFoldDB" id="A0A0R1I103"/>
<evidence type="ECO:0000313" key="6">
    <source>
        <dbReference type="EMBL" id="KRK49418.1"/>
    </source>
</evidence>
<dbReference type="Proteomes" id="UP000050911">
    <property type="component" value="Unassembled WGS sequence"/>
</dbReference>
<dbReference type="OrthoDB" id="9801395at2"/>
<dbReference type="GO" id="GO:0106026">
    <property type="term" value="F:Gly-tRNA(Ala) deacylase activity"/>
    <property type="evidence" value="ECO:0007669"/>
    <property type="project" value="UniProtKB-UniRule"/>
</dbReference>
<keyword evidence="2 5" id="KW-0963">Cytoplasm</keyword>
<dbReference type="InterPro" id="IPR003732">
    <property type="entry name" value="Daa-tRNA_deacyls_DTD"/>
</dbReference>
<dbReference type="GO" id="GO:0000049">
    <property type="term" value="F:tRNA binding"/>
    <property type="evidence" value="ECO:0007669"/>
    <property type="project" value="UniProtKB-UniRule"/>
</dbReference>
<gene>
    <name evidence="5" type="primary">dtd</name>
    <name evidence="6" type="ORF">FC96_GL000343</name>
</gene>
<evidence type="ECO:0000256" key="5">
    <source>
        <dbReference type="HAMAP-Rule" id="MF_00518"/>
    </source>
</evidence>
<evidence type="ECO:0000256" key="3">
    <source>
        <dbReference type="ARBA" id="ARBA00022555"/>
    </source>
</evidence>
<dbReference type="FunFam" id="3.50.80.10:FF:000001">
    <property type="entry name" value="D-aminoacyl-tRNA deacylase"/>
    <property type="match status" value="1"/>
</dbReference>
<dbReference type="NCBIfam" id="TIGR00256">
    <property type="entry name" value="D-aminoacyl-tRNA deacylase"/>
    <property type="match status" value="1"/>
</dbReference>
<keyword evidence="5" id="KW-0378">Hydrolase</keyword>
<sequence>MRIVLQRVRSAAVTIDGQAVGAIQQGFMLLVAAQDSDGDAEVDYLVRKISKLRVFSDADGKMNLSIQDVQGSILSVSQFTLYADTRKGNRPGFGSAGEPTHAKTIYEQFNAKLAALGIPVETGEFGADMLVQLENDGPVTIIFDTDQK</sequence>
<dbReference type="GO" id="GO:0043908">
    <property type="term" value="F:Ser(Gly)-tRNA(Ala) hydrolase activity"/>
    <property type="evidence" value="ECO:0007669"/>
    <property type="project" value="UniProtKB-UniRule"/>
</dbReference>
<dbReference type="SUPFAM" id="SSF69500">
    <property type="entry name" value="DTD-like"/>
    <property type="match status" value="1"/>
</dbReference>
<evidence type="ECO:0000256" key="1">
    <source>
        <dbReference type="ARBA" id="ARBA00009673"/>
    </source>
</evidence>
<dbReference type="GO" id="GO:0019478">
    <property type="term" value="P:D-amino acid catabolic process"/>
    <property type="evidence" value="ECO:0007669"/>
    <property type="project" value="UniProtKB-UniRule"/>
</dbReference>
<evidence type="ECO:0000313" key="7">
    <source>
        <dbReference type="Proteomes" id="UP000050911"/>
    </source>
</evidence>
<dbReference type="RefSeq" id="WP_056941766.1">
    <property type="nucleotide sequence ID" value="NZ_AZCX01000001.1"/>
</dbReference>
<comment type="catalytic activity">
    <reaction evidence="5">
        <text>glycyl-tRNA(Ala) + H2O = tRNA(Ala) + glycine + H(+)</text>
        <dbReference type="Rhea" id="RHEA:53744"/>
        <dbReference type="Rhea" id="RHEA-COMP:9657"/>
        <dbReference type="Rhea" id="RHEA-COMP:13640"/>
        <dbReference type="ChEBI" id="CHEBI:15377"/>
        <dbReference type="ChEBI" id="CHEBI:15378"/>
        <dbReference type="ChEBI" id="CHEBI:57305"/>
        <dbReference type="ChEBI" id="CHEBI:78442"/>
        <dbReference type="ChEBI" id="CHEBI:78522"/>
    </reaction>
</comment>
<dbReference type="PANTHER" id="PTHR10472:SF5">
    <property type="entry name" value="D-AMINOACYL-TRNA DEACYLASE 1"/>
    <property type="match status" value="1"/>
</dbReference>
<evidence type="ECO:0000256" key="2">
    <source>
        <dbReference type="ARBA" id="ARBA00022490"/>
    </source>
</evidence>
<dbReference type="CDD" id="cd00563">
    <property type="entry name" value="Dtyr_deacylase"/>
    <property type="match status" value="1"/>
</dbReference>
<proteinExistence type="inferred from homology"/>
<comment type="similarity">
    <text evidence="1 5">Belongs to the DTD family.</text>
</comment>
<dbReference type="Gene3D" id="3.50.80.10">
    <property type="entry name" value="D-tyrosyl-tRNA(Tyr) deacylase"/>
    <property type="match status" value="1"/>
</dbReference>
<accession>A0A0R1I103</accession>
<dbReference type="HAMAP" id="MF_00518">
    <property type="entry name" value="Deacylase_Dtd"/>
    <property type="match status" value="1"/>
</dbReference>
<dbReference type="EC" id="3.1.1.-" evidence="5"/>
<comment type="catalytic activity">
    <reaction evidence="5">
        <text>a D-aminoacyl-tRNA + H2O = a tRNA + a D-alpha-amino acid + H(+)</text>
        <dbReference type="Rhea" id="RHEA:13953"/>
        <dbReference type="Rhea" id="RHEA-COMP:10123"/>
        <dbReference type="Rhea" id="RHEA-COMP:10124"/>
        <dbReference type="ChEBI" id="CHEBI:15377"/>
        <dbReference type="ChEBI" id="CHEBI:15378"/>
        <dbReference type="ChEBI" id="CHEBI:59871"/>
        <dbReference type="ChEBI" id="CHEBI:78442"/>
        <dbReference type="ChEBI" id="CHEBI:79333"/>
        <dbReference type="EC" id="3.1.1.96"/>
    </reaction>
</comment>
<protein>
    <recommendedName>
        <fullName evidence="5">D-aminoacyl-tRNA deacylase</fullName>
        <shortName evidence="5">DTD</shortName>
        <ecNumber evidence="5">3.1.1.96</ecNumber>
    </recommendedName>
    <alternativeName>
        <fullName evidence="5">Gly-tRNA(Ala) deacylase</fullName>
        <ecNumber evidence="5">3.1.1.-</ecNumber>
    </alternativeName>
</protein>
<comment type="subunit">
    <text evidence="5">Homodimer.</text>
</comment>
<dbReference type="GO" id="GO:0005737">
    <property type="term" value="C:cytoplasm"/>
    <property type="evidence" value="ECO:0007669"/>
    <property type="project" value="UniProtKB-SubCell"/>
</dbReference>
<dbReference type="EC" id="3.1.1.96" evidence="5"/>